<sequence length="155" mass="17149">MSGHAVLAGITARNVLSGASSAPTAPFMCSMGFSCALDEELFDEGFAVKEKWLKAELHAREQVFHRERAILNVVVSKVNKEAKILRAKLTALQTKFVRLQVEVENAFQLWAQLSQLISSMTECEAKSREDVLVSLPESGLRMSFLELPPRDSGLL</sequence>
<dbReference type="Proteomes" id="UP000325081">
    <property type="component" value="Unassembled WGS sequence"/>
</dbReference>
<comment type="caution">
    <text evidence="1">The sequence shown here is derived from an EMBL/GenBank/DDBJ whole genome shotgun (WGS) entry which is preliminary data.</text>
</comment>
<gene>
    <name evidence="1" type="ORF">STAS_31295</name>
</gene>
<name>A0A5A7R8W9_STRAF</name>
<dbReference type="AlphaFoldDB" id="A0A5A7R8W9"/>
<evidence type="ECO:0000313" key="2">
    <source>
        <dbReference type="Proteomes" id="UP000325081"/>
    </source>
</evidence>
<organism evidence="1 2">
    <name type="scientific">Striga asiatica</name>
    <name type="common">Asiatic witchweed</name>
    <name type="synonym">Buchnera asiatica</name>
    <dbReference type="NCBI Taxonomy" id="4170"/>
    <lineage>
        <taxon>Eukaryota</taxon>
        <taxon>Viridiplantae</taxon>
        <taxon>Streptophyta</taxon>
        <taxon>Embryophyta</taxon>
        <taxon>Tracheophyta</taxon>
        <taxon>Spermatophyta</taxon>
        <taxon>Magnoliopsida</taxon>
        <taxon>eudicotyledons</taxon>
        <taxon>Gunneridae</taxon>
        <taxon>Pentapetalae</taxon>
        <taxon>asterids</taxon>
        <taxon>lamiids</taxon>
        <taxon>Lamiales</taxon>
        <taxon>Orobanchaceae</taxon>
        <taxon>Buchnereae</taxon>
        <taxon>Striga</taxon>
    </lineage>
</organism>
<reference evidence="2" key="1">
    <citation type="journal article" date="2019" name="Curr. Biol.">
        <title>Genome Sequence of Striga asiatica Provides Insight into the Evolution of Plant Parasitism.</title>
        <authorList>
            <person name="Yoshida S."/>
            <person name="Kim S."/>
            <person name="Wafula E.K."/>
            <person name="Tanskanen J."/>
            <person name="Kim Y.M."/>
            <person name="Honaas L."/>
            <person name="Yang Z."/>
            <person name="Spallek T."/>
            <person name="Conn C.E."/>
            <person name="Ichihashi Y."/>
            <person name="Cheong K."/>
            <person name="Cui S."/>
            <person name="Der J.P."/>
            <person name="Gundlach H."/>
            <person name="Jiao Y."/>
            <person name="Hori C."/>
            <person name="Ishida J.K."/>
            <person name="Kasahara H."/>
            <person name="Kiba T."/>
            <person name="Kim M.S."/>
            <person name="Koo N."/>
            <person name="Laohavisit A."/>
            <person name="Lee Y.H."/>
            <person name="Lumba S."/>
            <person name="McCourt P."/>
            <person name="Mortimer J.C."/>
            <person name="Mutuku J.M."/>
            <person name="Nomura T."/>
            <person name="Sasaki-Sekimoto Y."/>
            <person name="Seto Y."/>
            <person name="Wang Y."/>
            <person name="Wakatake T."/>
            <person name="Sakakibara H."/>
            <person name="Demura T."/>
            <person name="Yamaguchi S."/>
            <person name="Yoneyama K."/>
            <person name="Manabe R.I."/>
            <person name="Nelson D.C."/>
            <person name="Schulman A.H."/>
            <person name="Timko M.P."/>
            <person name="dePamphilis C.W."/>
            <person name="Choi D."/>
            <person name="Shirasu K."/>
        </authorList>
    </citation>
    <scope>NUCLEOTIDE SEQUENCE [LARGE SCALE GENOMIC DNA]</scope>
    <source>
        <strain evidence="2">cv. UVA1</strain>
    </source>
</reference>
<proteinExistence type="predicted"/>
<accession>A0A5A7R8W9</accession>
<protein>
    <submittedName>
        <fullName evidence="1">Ras association domain-containing protein 8</fullName>
    </submittedName>
</protein>
<dbReference type="EMBL" id="BKCP01010737">
    <property type="protein sequence ID" value="GER53750.1"/>
    <property type="molecule type" value="Genomic_DNA"/>
</dbReference>
<evidence type="ECO:0000313" key="1">
    <source>
        <dbReference type="EMBL" id="GER53750.1"/>
    </source>
</evidence>
<keyword evidence="2" id="KW-1185">Reference proteome</keyword>